<proteinExistence type="predicted"/>
<evidence type="ECO:0000313" key="3">
    <source>
        <dbReference type="Proteomes" id="UP001430356"/>
    </source>
</evidence>
<feature type="compositionally biased region" description="Acidic residues" evidence="1">
    <location>
        <begin position="889"/>
        <end position="899"/>
    </location>
</feature>
<dbReference type="EMBL" id="JAECZO010000020">
    <property type="protein sequence ID" value="KAK7201820.1"/>
    <property type="molecule type" value="Genomic_DNA"/>
</dbReference>
<protein>
    <submittedName>
        <fullName evidence="2">Uncharacterized protein</fullName>
    </submittedName>
</protein>
<dbReference type="Proteomes" id="UP001430356">
    <property type="component" value="Unassembled WGS sequence"/>
</dbReference>
<evidence type="ECO:0000256" key="1">
    <source>
        <dbReference type="SAM" id="MobiDB-lite"/>
    </source>
</evidence>
<feature type="region of interest" description="Disordered" evidence="1">
    <location>
        <begin position="1"/>
        <end position="34"/>
    </location>
</feature>
<evidence type="ECO:0000313" key="2">
    <source>
        <dbReference type="EMBL" id="KAK7201820.1"/>
    </source>
</evidence>
<feature type="compositionally biased region" description="Basic residues" evidence="1">
    <location>
        <begin position="812"/>
        <end position="823"/>
    </location>
</feature>
<reference evidence="2 3" key="1">
    <citation type="journal article" date="2021" name="MBio">
        <title>A New Model Trypanosomatid, Novymonas esmeraldas: Genomic Perception of Its 'Candidatus Pandoraea novymonadis' Endosymbiont.</title>
        <authorList>
            <person name="Zakharova A."/>
            <person name="Saura A."/>
            <person name="Butenko A."/>
            <person name="Podesvova L."/>
            <person name="Warmusova S."/>
            <person name="Kostygov A.Y."/>
            <person name="Nenarokova A."/>
            <person name="Lukes J."/>
            <person name="Opperdoes F.R."/>
            <person name="Yurchenko V."/>
        </authorList>
    </citation>
    <scope>NUCLEOTIDE SEQUENCE [LARGE SCALE GENOMIC DNA]</scope>
    <source>
        <strain evidence="2 3">E262AT.01</strain>
    </source>
</reference>
<feature type="compositionally biased region" description="Polar residues" evidence="1">
    <location>
        <begin position="1066"/>
        <end position="1083"/>
    </location>
</feature>
<organism evidence="2 3">
    <name type="scientific">Novymonas esmeraldas</name>
    <dbReference type="NCBI Taxonomy" id="1808958"/>
    <lineage>
        <taxon>Eukaryota</taxon>
        <taxon>Discoba</taxon>
        <taxon>Euglenozoa</taxon>
        <taxon>Kinetoplastea</taxon>
        <taxon>Metakinetoplastina</taxon>
        <taxon>Trypanosomatida</taxon>
        <taxon>Trypanosomatidae</taxon>
        <taxon>Novymonas</taxon>
    </lineage>
</organism>
<feature type="compositionally biased region" description="Basic residues" evidence="1">
    <location>
        <begin position="774"/>
        <end position="784"/>
    </location>
</feature>
<feature type="region of interest" description="Disordered" evidence="1">
    <location>
        <begin position="645"/>
        <end position="1022"/>
    </location>
</feature>
<sequence>MRQRARDAPRAAPVRDVRKQLSTSLSDTSDESALPTQLVAGGVLRRVGRVSDEDFETSSYEATETSDDSFSDNSEEYVPLAFGFINGNPRRRAGAPALPQVPSGVVEVMDEQESLSLSEIPLEVFLEHGKPRRKCGPRAQDQARHEATYSASSHEDEEDGASTVSSALPIAFERRRRTRVVGKVKPTTYEAVEAESYVSLSDEEEAPLNAQLIYTLVKRLRNPSDEVSLEAFDFVDFDDENFKEELEPLKQIKVLLQEKASNPIVANPQRDLQMKEAVQSLPGEKAIAAKVQAIKSRQIRQSQPPNRLYKGGELEVENAETIAELVRRLKDPKTEVPLRAFEKVDWNDRNFDAVLAPLQQIRAYMEAKEAVKGKPAEGKMDSAAALDDKIKTAVLSLPSDEMMAAKVLIVAGRAMPSSASNGDAIRELVARLKVPGQVIPVAEFDKLDWNDRNFTRELEPLREIRTYLEAKEALQHKPGGNVMTAATALDDKIKTAVLSLPSEESIAATVSAVKSRAMPNSASNGDAIRELVARLKVPGQVIPVAEFNKLDWNDRNFTRELEPLQQIRACLEAKEFLQGKPGENVLARRAALDDQIKTAVLSLPSEKAIAVKTQMLKMHEMAPAPVQGPQAVKVARISAPAGTRKKLKDSIIESTSAHKSKAKEGRLSASSSQVMQMGARVLSSQRPKYAVKESTALSAPAKKTRRQRSGTGRNVSFSKLEEDLPPGEIVEGDLELPENSGPQPLHGGPRPSETGATPRRLSRVPSRPTTTKKLERRPRNRHHGNNISFGSVPTEEPGVIHEDEKLAATSRKPSRRRPAHKPGRNISITSLPDLEAGEMVDEPTLPAGKPVTPSTTRSVTPHAAASATRAKARRSRPDRPGNSTQFDQPAEEVAGELADDNGALQNTTRSAPEKKRRRARANSTNNRSCSFLEVTLDEAREIQDGNATELKGAEPQTEAHQPKKAKKLVRRRRPGGEGNGRALEYSNPEMGEAGELEDTQRSGAAPAKGRRANVHRPRSANASMIVDLEGGEITEQPEDVRVPHTPAGAATTSGPEQADIRRVNGRVTSARPQRPSSKASDFSLTARKRRQRLHVSKELSVSAIPENLAGEIVEHAPDLLATAAPVGGTLANTLPAKSPARATRQLPLVPNGAGRGLPQLADHPASSLRSSTESRRGVAMPKLDTSSLPTKVPTAPPPASNGMRRSTEVTPRSARAPSADQRIPFVRAST</sequence>
<dbReference type="AlphaFoldDB" id="A0AAW0F5H3"/>
<feature type="region of interest" description="Disordered" evidence="1">
    <location>
        <begin position="50"/>
        <end position="73"/>
    </location>
</feature>
<feature type="compositionally biased region" description="Acidic residues" evidence="1">
    <location>
        <begin position="64"/>
        <end position="73"/>
    </location>
</feature>
<name>A0AAW0F5H3_9TRYP</name>
<feature type="region of interest" description="Disordered" evidence="1">
    <location>
        <begin position="131"/>
        <end position="164"/>
    </location>
</feature>
<feature type="compositionally biased region" description="Low complexity" evidence="1">
    <location>
        <begin position="850"/>
        <end position="869"/>
    </location>
</feature>
<feature type="region of interest" description="Disordered" evidence="1">
    <location>
        <begin position="1046"/>
        <end position="1088"/>
    </location>
</feature>
<keyword evidence="3" id="KW-1185">Reference proteome</keyword>
<comment type="caution">
    <text evidence="2">The sequence shown here is derived from an EMBL/GenBank/DDBJ whole genome shotgun (WGS) entry which is preliminary data.</text>
</comment>
<accession>A0AAW0F5H3</accession>
<feature type="compositionally biased region" description="Basic residues" evidence="1">
    <location>
        <begin position="1008"/>
        <end position="1018"/>
    </location>
</feature>
<feature type="region of interest" description="Disordered" evidence="1">
    <location>
        <begin position="1132"/>
        <end position="1230"/>
    </location>
</feature>
<gene>
    <name evidence="2" type="ORF">NESM_000248900</name>
</gene>
<feature type="compositionally biased region" description="Basic and acidic residues" evidence="1">
    <location>
        <begin position="1"/>
        <end position="19"/>
    </location>
</feature>
<feature type="compositionally biased region" description="Basic residues" evidence="1">
    <location>
        <begin position="962"/>
        <end position="973"/>
    </location>
</feature>